<dbReference type="GO" id="GO:0016020">
    <property type="term" value="C:membrane"/>
    <property type="evidence" value="ECO:0007669"/>
    <property type="project" value="TreeGrafter"/>
</dbReference>
<dbReference type="GO" id="GO:0016491">
    <property type="term" value="F:oxidoreductase activity"/>
    <property type="evidence" value="ECO:0007669"/>
    <property type="project" value="UniProtKB-KW"/>
</dbReference>
<dbReference type="InterPro" id="IPR020904">
    <property type="entry name" value="Sc_DH/Rdtase_CS"/>
</dbReference>
<accession>A0A916UI34</accession>
<dbReference type="PRINTS" id="PR00081">
    <property type="entry name" value="GDHRDH"/>
</dbReference>
<evidence type="ECO:0000256" key="3">
    <source>
        <dbReference type="RuleBase" id="RU000363"/>
    </source>
</evidence>
<dbReference type="Proteomes" id="UP000651668">
    <property type="component" value="Unassembled WGS sequence"/>
</dbReference>
<dbReference type="InterPro" id="IPR002347">
    <property type="entry name" value="SDR_fam"/>
</dbReference>
<dbReference type="AlphaFoldDB" id="A0A916UI34"/>
<dbReference type="InterPro" id="IPR036291">
    <property type="entry name" value="NAD(P)-bd_dom_sf"/>
</dbReference>
<name>A0A916UI34_9SPHI</name>
<gene>
    <name evidence="4" type="ORF">GCM10011387_28160</name>
</gene>
<dbReference type="PANTHER" id="PTHR44196">
    <property type="entry name" value="DEHYDROGENASE/REDUCTASE SDR FAMILY MEMBER 7B"/>
    <property type="match status" value="1"/>
</dbReference>
<dbReference type="PRINTS" id="PR00080">
    <property type="entry name" value="SDRFAMILY"/>
</dbReference>
<evidence type="ECO:0000256" key="2">
    <source>
        <dbReference type="ARBA" id="ARBA00023002"/>
    </source>
</evidence>
<comment type="caution">
    <text evidence="4">The sequence shown here is derived from an EMBL/GenBank/DDBJ whole genome shotgun (WGS) entry which is preliminary data.</text>
</comment>
<dbReference type="Pfam" id="PF00106">
    <property type="entry name" value="adh_short"/>
    <property type="match status" value="1"/>
</dbReference>
<comment type="similarity">
    <text evidence="1 3">Belongs to the short-chain dehydrogenases/reductases (SDR) family.</text>
</comment>
<sequence length="264" mass="28707">MKDMKNSVVWITGASSGIGEALAYNYSAQGAKLIISSRNRDELFRVKMACKNPALVHVLSFDLEQTETLPQKAADAIRIFGRIDLLINSGGISQRSFVLDTSLQTEEKIMRVNFWGSVALSKAVLPTMIAQGGGHIVCISSLVGKFGTKLRAGYAASKHALHGYFDSLRSEVFDKNINITIACPGYIKTNVTINALTADGTPQGSMDEAQANGMSPELCAGEIVNAITKKKEEVYIGGKEVKGVLFKRLLPERFSKYIRKAKVT</sequence>
<protein>
    <submittedName>
        <fullName evidence="4">Oxidoreductase</fullName>
    </submittedName>
</protein>
<reference evidence="4" key="2">
    <citation type="submission" date="2020-09" db="EMBL/GenBank/DDBJ databases">
        <authorList>
            <person name="Sun Q."/>
            <person name="Zhou Y."/>
        </authorList>
    </citation>
    <scope>NUCLEOTIDE SEQUENCE</scope>
    <source>
        <strain evidence="4">CGMCC 1.15343</strain>
    </source>
</reference>
<dbReference type="PROSITE" id="PS00061">
    <property type="entry name" value="ADH_SHORT"/>
    <property type="match status" value="1"/>
</dbReference>
<keyword evidence="5" id="KW-1185">Reference proteome</keyword>
<reference evidence="4" key="1">
    <citation type="journal article" date="2014" name="Int. J. Syst. Evol. Microbiol.">
        <title>Complete genome sequence of Corynebacterium casei LMG S-19264T (=DSM 44701T), isolated from a smear-ripened cheese.</title>
        <authorList>
            <consortium name="US DOE Joint Genome Institute (JGI-PGF)"/>
            <person name="Walter F."/>
            <person name="Albersmeier A."/>
            <person name="Kalinowski J."/>
            <person name="Ruckert C."/>
        </authorList>
    </citation>
    <scope>NUCLEOTIDE SEQUENCE</scope>
    <source>
        <strain evidence="4">CGMCC 1.15343</strain>
    </source>
</reference>
<dbReference type="EMBL" id="BMIL01000010">
    <property type="protein sequence ID" value="GGC73012.1"/>
    <property type="molecule type" value="Genomic_DNA"/>
</dbReference>
<evidence type="ECO:0000313" key="5">
    <source>
        <dbReference type="Proteomes" id="UP000651668"/>
    </source>
</evidence>
<dbReference type="CDD" id="cd05332">
    <property type="entry name" value="11beta-HSD1_like_SDR_c"/>
    <property type="match status" value="1"/>
</dbReference>
<dbReference type="PANTHER" id="PTHR44196:SF1">
    <property type="entry name" value="DEHYDROGENASE_REDUCTASE SDR FAMILY MEMBER 7B"/>
    <property type="match status" value="1"/>
</dbReference>
<proteinExistence type="inferred from homology"/>
<evidence type="ECO:0000313" key="4">
    <source>
        <dbReference type="EMBL" id="GGC73012.1"/>
    </source>
</evidence>
<dbReference type="SUPFAM" id="SSF51735">
    <property type="entry name" value="NAD(P)-binding Rossmann-fold domains"/>
    <property type="match status" value="1"/>
</dbReference>
<organism evidence="4 5">
    <name type="scientific">Pedobacter quisquiliarum</name>
    <dbReference type="NCBI Taxonomy" id="1834438"/>
    <lineage>
        <taxon>Bacteria</taxon>
        <taxon>Pseudomonadati</taxon>
        <taxon>Bacteroidota</taxon>
        <taxon>Sphingobacteriia</taxon>
        <taxon>Sphingobacteriales</taxon>
        <taxon>Sphingobacteriaceae</taxon>
        <taxon>Pedobacter</taxon>
    </lineage>
</organism>
<keyword evidence="2" id="KW-0560">Oxidoreductase</keyword>
<evidence type="ECO:0000256" key="1">
    <source>
        <dbReference type="ARBA" id="ARBA00006484"/>
    </source>
</evidence>
<dbReference type="NCBIfam" id="NF004825">
    <property type="entry name" value="PRK06181.1"/>
    <property type="match status" value="1"/>
</dbReference>
<dbReference type="Gene3D" id="3.40.50.720">
    <property type="entry name" value="NAD(P)-binding Rossmann-like Domain"/>
    <property type="match status" value="1"/>
</dbReference>